<name>A0A0F9LJL9_9ZZZZ</name>
<dbReference type="FunFam" id="3.20.20.380:FF:000001">
    <property type="entry name" value="Copper homeostasis protein CutC"/>
    <property type="match status" value="1"/>
</dbReference>
<dbReference type="PANTHER" id="PTHR12598:SF0">
    <property type="entry name" value="COPPER HOMEOSTASIS PROTEIN CUTC HOMOLOG"/>
    <property type="match status" value="1"/>
</dbReference>
<evidence type="ECO:0000256" key="2">
    <source>
        <dbReference type="ARBA" id="ARBA00019014"/>
    </source>
</evidence>
<dbReference type="AlphaFoldDB" id="A0A0F9LJL9"/>
<evidence type="ECO:0000313" key="3">
    <source>
        <dbReference type="EMBL" id="KKM95249.1"/>
    </source>
</evidence>
<dbReference type="Gene3D" id="3.20.20.380">
    <property type="entry name" value="Copper homeostasis (CutC) domain"/>
    <property type="match status" value="1"/>
</dbReference>
<dbReference type="Pfam" id="PF03932">
    <property type="entry name" value="CutC"/>
    <property type="match status" value="1"/>
</dbReference>
<dbReference type="SUPFAM" id="SSF110395">
    <property type="entry name" value="CutC-like"/>
    <property type="match status" value="1"/>
</dbReference>
<dbReference type="InterPro" id="IPR036822">
    <property type="entry name" value="CutC-like_dom_sf"/>
</dbReference>
<sequence>MLIEVCANSLQSALNAEKAGAHRIELCSELAVGGITPSYGLLKAVRRMITIPIHVLIRPRSGDFTYSKEEFDCMKTDIETCTDLGFDGIVSGILEKNFNLDIDRTKALIQASGNLNFTFHRAFDWLQNPLEALAILEKLGVHTILTSGQQKSAEEGIALLTELDQTASTVTIMPGGGIRPENIHLFKKQGFQAAHLSGSRFVQTLDAVPKISMHAPSFLQDDAIPISDPELIRKVVKSVK</sequence>
<dbReference type="GO" id="GO:0005507">
    <property type="term" value="F:copper ion binding"/>
    <property type="evidence" value="ECO:0007669"/>
    <property type="project" value="TreeGrafter"/>
</dbReference>
<dbReference type="HAMAP" id="MF_00795">
    <property type="entry name" value="CutC"/>
    <property type="match status" value="1"/>
</dbReference>
<evidence type="ECO:0000256" key="1">
    <source>
        <dbReference type="ARBA" id="ARBA00007768"/>
    </source>
</evidence>
<dbReference type="EMBL" id="LAZR01006032">
    <property type="protein sequence ID" value="KKM95249.1"/>
    <property type="molecule type" value="Genomic_DNA"/>
</dbReference>
<organism evidence="3">
    <name type="scientific">marine sediment metagenome</name>
    <dbReference type="NCBI Taxonomy" id="412755"/>
    <lineage>
        <taxon>unclassified sequences</taxon>
        <taxon>metagenomes</taxon>
        <taxon>ecological metagenomes</taxon>
    </lineage>
</organism>
<comment type="caution">
    <text evidence="3">The sequence shown here is derived from an EMBL/GenBank/DDBJ whole genome shotgun (WGS) entry which is preliminary data.</text>
</comment>
<comment type="similarity">
    <text evidence="1">Belongs to the CutC family.</text>
</comment>
<proteinExistence type="inferred from homology"/>
<reference evidence="3" key="1">
    <citation type="journal article" date="2015" name="Nature">
        <title>Complex archaea that bridge the gap between prokaryotes and eukaryotes.</title>
        <authorList>
            <person name="Spang A."/>
            <person name="Saw J.H."/>
            <person name="Jorgensen S.L."/>
            <person name="Zaremba-Niedzwiedzka K."/>
            <person name="Martijn J."/>
            <person name="Lind A.E."/>
            <person name="van Eijk R."/>
            <person name="Schleper C."/>
            <person name="Guy L."/>
            <person name="Ettema T.J."/>
        </authorList>
    </citation>
    <scope>NUCLEOTIDE SEQUENCE</scope>
</reference>
<gene>
    <name evidence="3" type="ORF">LCGC14_1190110</name>
</gene>
<dbReference type="PANTHER" id="PTHR12598">
    <property type="entry name" value="COPPER HOMEOSTASIS PROTEIN CUTC"/>
    <property type="match status" value="1"/>
</dbReference>
<accession>A0A0F9LJL9</accession>
<dbReference type="InterPro" id="IPR005627">
    <property type="entry name" value="CutC-like"/>
</dbReference>
<protein>
    <recommendedName>
        <fullName evidence="2">Copper homeostasis protein cutC homolog</fullName>
    </recommendedName>
</protein>